<dbReference type="InterPro" id="IPR057626">
    <property type="entry name" value="S-S_Temptin"/>
</dbReference>
<keyword evidence="2" id="KW-0732">Signal</keyword>
<evidence type="ECO:0000256" key="1">
    <source>
        <dbReference type="SAM" id="MobiDB-lite"/>
    </source>
</evidence>
<gene>
    <name evidence="4" type="ORF">BN9_023740</name>
</gene>
<protein>
    <recommendedName>
        <fullName evidence="3">Temptin Cys/Cys disulfide domain-containing protein</fullName>
    </recommendedName>
</protein>
<dbReference type="EMBL" id="CAIX01000021">
    <property type="protein sequence ID" value="CCI41590.1"/>
    <property type="molecule type" value="Genomic_DNA"/>
</dbReference>
<accession>A0A024G5J5</accession>
<dbReference type="AlphaFoldDB" id="A0A024G5J5"/>
<dbReference type="Pfam" id="PF24784">
    <property type="entry name" value="Temptin_C"/>
    <property type="match status" value="1"/>
</dbReference>
<dbReference type="PANTHER" id="PTHR34737:SF2">
    <property type="entry name" value="EF-HAND DOMAIN-CONTAINING PROTEIN"/>
    <property type="match status" value="1"/>
</dbReference>
<comment type="caution">
    <text evidence="4">The sequence shown here is derived from an EMBL/GenBank/DDBJ whole genome shotgun (WGS) entry which is preliminary data.</text>
</comment>
<feature type="domain" description="Temptin Cys/Cys disulfide" evidence="3">
    <location>
        <begin position="20"/>
        <end position="109"/>
    </location>
</feature>
<dbReference type="OrthoDB" id="129121at2759"/>
<feature type="compositionally biased region" description="Polar residues" evidence="1">
    <location>
        <begin position="138"/>
        <end position="149"/>
    </location>
</feature>
<evidence type="ECO:0000259" key="3">
    <source>
        <dbReference type="Pfam" id="PF24784"/>
    </source>
</evidence>
<dbReference type="PANTHER" id="PTHR34737">
    <property type="entry name" value="EF-HAND DOMAIN-CONTAINING PROTEIN"/>
    <property type="match status" value="1"/>
</dbReference>
<evidence type="ECO:0000256" key="2">
    <source>
        <dbReference type="SAM" id="SignalP"/>
    </source>
</evidence>
<evidence type="ECO:0000313" key="4">
    <source>
        <dbReference type="EMBL" id="CCI41590.1"/>
    </source>
</evidence>
<name>A0A024G5J5_9STRA</name>
<evidence type="ECO:0000313" key="5">
    <source>
        <dbReference type="Proteomes" id="UP000053237"/>
    </source>
</evidence>
<sequence length="197" mass="20848">MCSYPRLLLVLNGLWPHAGAFQSYVKLTPNGGKVPNAPAVGHTDATGASLNAFGKQFGAAGNKWTAGVCQQDADQDGFTNGQELGDPCCVWTSTKDDSKLILDGISHPGEKAKVPSNPLLKEKCSGEQDLVKLRNKSPPANNATTTSSPEAPAPIGIPSDDQDDSDEIAPISRSHPIRTYRVYLLSCVGTLVVFTLT</sequence>
<keyword evidence="5" id="KW-1185">Reference proteome</keyword>
<feature type="region of interest" description="Disordered" evidence="1">
    <location>
        <begin position="132"/>
        <end position="171"/>
    </location>
</feature>
<feature type="chain" id="PRO_5001529273" description="Temptin Cys/Cys disulfide domain-containing protein" evidence="2">
    <location>
        <begin position="21"/>
        <end position="197"/>
    </location>
</feature>
<proteinExistence type="predicted"/>
<reference evidence="4 5" key="1">
    <citation type="submission" date="2012-05" db="EMBL/GenBank/DDBJ databases">
        <title>Recombination and specialization in a pathogen metapopulation.</title>
        <authorList>
            <person name="Gardiner A."/>
            <person name="Kemen E."/>
            <person name="Schultz-Larsen T."/>
            <person name="MacLean D."/>
            <person name="Van Oosterhout C."/>
            <person name="Jones J.D.G."/>
        </authorList>
    </citation>
    <scope>NUCLEOTIDE SEQUENCE [LARGE SCALE GENOMIC DNA]</scope>
    <source>
        <strain evidence="4 5">Ac Nc2</strain>
    </source>
</reference>
<dbReference type="Proteomes" id="UP000053237">
    <property type="component" value="Unassembled WGS sequence"/>
</dbReference>
<feature type="signal peptide" evidence="2">
    <location>
        <begin position="1"/>
        <end position="20"/>
    </location>
</feature>
<organism evidence="4 5">
    <name type="scientific">Albugo candida</name>
    <dbReference type="NCBI Taxonomy" id="65357"/>
    <lineage>
        <taxon>Eukaryota</taxon>
        <taxon>Sar</taxon>
        <taxon>Stramenopiles</taxon>
        <taxon>Oomycota</taxon>
        <taxon>Peronosporomycetes</taxon>
        <taxon>Albuginales</taxon>
        <taxon>Albuginaceae</taxon>
        <taxon>Albugo</taxon>
    </lineage>
</organism>
<dbReference type="InterPro" id="IPR055313">
    <property type="entry name" value="Temptin-like"/>
</dbReference>
<dbReference type="InParanoid" id="A0A024G5J5"/>